<evidence type="ECO:0000313" key="12">
    <source>
        <dbReference type="EMBL" id="KAG7195416.1"/>
    </source>
</evidence>
<organism evidence="12 13">
    <name type="scientific">Scheffersomyces spartinae</name>
    <dbReference type="NCBI Taxonomy" id="45513"/>
    <lineage>
        <taxon>Eukaryota</taxon>
        <taxon>Fungi</taxon>
        <taxon>Dikarya</taxon>
        <taxon>Ascomycota</taxon>
        <taxon>Saccharomycotina</taxon>
        <taxon>Pichiomycetes</taxon>
        <taxon>Debaryomycetaceae</taxon>
        <taxon>Scheffersomyces</taxon>
    </lineage>
</organism>
<dbReference type="OrthoDB" id="1924260at2759"/>
<dbReference type="PIRSF" id="PIRSF038120">
    <property type="entry name" value="Ubiquitinyl_hydrolase_UCH37"/>
    <property type="match status" value="1"/>
</dbReference>
<evidence type="ECO:0000256" key="10">
    <source>
        <dbReference type="RuleBase" id="RU361215"/>
    </source>
</evidence>
<dbReference type="EC" id="3.4.19.12" evidence="10"/>
<protein>
    <recommendedName>
        <fullName evidence="10">Ubiquitin carboxyl-terminal hydrolase</fullName>
        <ecNumber evidence="10">3.4.19.12</ecNumber>
    </recommendedName>
</protein>
<dbReference type="InterPro" id="IPR036959">
    <property type="entry name" value="Peptidase_C12_UCH_sf"/>
</dbReference>
<evidence type="ECO:0000256" key="4">
    <source>
        <dbReference type="ARBA" id="ARBA00022786"/>
    </source>
</evidence>
<dbReference type="PRINTS" id="PR00707">
    <property type="entry name" value="UBCTHYDRLASE"/>
</dbReference>
<evidence type="ECO:0000256" key="6">
    <source>
        <dbReference type="ARBA" id="ARBA00022807"/>
    </source>
</evidence>
<dbReference type="GO" id="GO:0016579">
    <property type="term" value="P:protein deubiquitination"/>
    <property type="evidence" value="ECO:0007669"/>
    <property type="project" value="InterPro"/>
</dbReference>
<evidence type="ECO:0000256" key="1">
    <source>
        <dbReference type="ARBA" id="ARBA00000707"/>
    </source>
</evidence>
<dbReference type="Pfam" id="PF01088">
    <property type="entry name" value="Peptidase_C12"/>
    <property type="match status" value="1"/>
</dbReference>
<dbReference type="GO" id="GO:0004843">
    <property type="term" value="F:cysteine-type deubiquitinase activity"/>
    <property type="evidence" value="ECO:0007669"/>
    <property type="project" value="UniProtKB-UniRule"/>
</dbReference>
<sequence length="289" mass="32649">MSGWNTIDSDAGVFTELVEKLGVQDVQVDELLLIDTESLQALGSVYGVIFLFKYGSLDRQMAQENKLFDGQYDKSDPSPVFFAQQTIQNACATQAVLNILLNQPQTAIALGENLTDFKLFVTGFDPTLVGDTIGNNELIRKVHNSFSVPNIVADEDLPLLKEDADESKGEGVYHFISFIHANGAIYELDGLRQYPIKHDLVNNEQEFLEKLPNVIHRRIAHYNANELRFSLLAMTNNKLAYYESIGDVLGLEQELSKREAWSLENELRRYNHLFFTVELLKGIMNNNKA</sequence>
<dbReference type="PROSITE" id="PS52048">
    <property type="entry name" value="UCH_DOMAIN"/>
    <property type="match status" value="1"/>
</dbReference>
<dbReference type="PANTHER" id="PTHR10589:SF16">
    <property type="entry name" value="UBIQUITIN CARBOXYL-TERMINAL HYDROLASE ISOZYME L5"/>
    <property type="match status" value="1"/>
</dbReference>
<feature type="active site" description="Proton donor" evidence="7 9">
    <location>
        <position position="174"/>
    </location>
</feature>
<dbReference type="SUPFAM" id="SSF54001">
    <property type="entry name" value="Cysteine proteinases"/>
    <property type="match status" value="1"/>
</dbReference>
<dbReference type="AlphaFoldDB" id="A0A9P7VDP8"/>
<keyword evidence="6 9" id="KW-0788">Thiol protease</keyword>
<evidence type="ECO:0000313" key="13">
    <source>
        <dbReference type="Proteomes" id="UP000790833"/>
    </source>
</evidence>
<evidence type="ECO:0000256" key="5">
    <source>
        <dbReference type="ARBA" id="ARBA00022801"/>
    </source>
</evidence>
<comment type="caution">
    <text evidence="12">The sequence shown here is derived from an EMBL/GenBank/DDBJ whole genome shotgun (WGS) entry which is preliminary data.</text>
</comment>
<evidence type="ECO:0000256" key="2">
    <source>
        <dbReference type="ARBA" id="ARBA00009326"/>
    </source>
</evidence>
<gene>
    <name evidence="12" type="ORF">KQ657_003174</name>
</gene>
<keyword evidence="4 9" id="KW-0833">Ubl conjugation pathway</keyword>
<feature type="domain" description="UCH catalytic" evidence="11">
    <location>
        <begin position="3"/>
        <end position="236"/>
    </location>
</feature>
<evidence type="ECO:0000259" key="11">
    <source>
        <dbReference type="PROSITE" id="PS52048"/>
    </source>
</evidence>
<evidence type="ECO:0000256" key="3">
    <source>
        <dbReference type="ARBA" id="ARBA00022670"/>
    </source>
</evidence>
<proteinExistence type="inferred from homology"/>
<dbReference type="Gene3D" id="3.40.532.10">
    <property type="entry name" value="Peptidase C12, ubiquitin carboxyl-terminal hydrolase"/>
    <property type="match status" value="1"/>
</dbReference>
<dbReference type="InterPro" id="IPR001578">
    <property type="entry name" value="Peptidase_C12_UCH"/>
</dbReference>
<dbReference type="RefSeq" id="XP_043050961.1">
    <property type="nucleotide sequence ID" value="XM_043193909.1"/>
</dbReference>
<accession>A0A9P7VDP8</accession>
<keyword evidence="3 9" id="KW-0645">Protease</keyword>
<dbReference type="PANTHER" id="PTHR10589">
    <property type="entry name" value="UBIQUITIN CARBOXYL-TERMINAL HYDROLASE"/>
    <property type="match status" value="1"/>
</dbReference>
<feature type="active site" description="Nucleophile" evidence="7 9">
    <location>
        <position position="91"/>
    </location>
</feature>
<evidence type="ECO:0000256" key="7">
    <source>
        <dbReference type="PIRSR" id="PIRSR038120-1"/>
    </source>
</evidence>
<evidence type="ECO:0000256" key="8">
    <source>
        <dbReference type="PIRSR" id="PIRSR038120-2"/>
    </source>
</evidence>
<comment type="catalytic activity">
    <reaction evidence="1 9 10">
        <text>Thiol-dependent hydrolysis of ester, thioester, amide, peptide and isopeptide bonds formed by the C-terminal Gly of ubiquitin (a 76-residue protein attached to proteins as an intracellular targeting signal).</text>
        <dbReference type="EC" id="3.4.19.12"/>
    </reaction>
</comment>
<name>A0A9P7VDP8_9ASCO</name>
<feature type="site" description="Transition state stabilizer" evidence="9">
    <location>
        <position position="85"/>
    </location>
</feature>
<keyword evidence="13" id="KW-1185">Reference proteome</keyword>
<evidence type="ECO:0000256" key="9">
    <source>
        <dbReference type="PROSITE-ProRule" id="PRU01393"/>
    </source>
</evidence>
<dbReference type="GO" id="GO:0006511">
    <property type="term" value="P:ubiquitin-dependent protein catabolic process"/>
    <property type="evidence" value="ECO:0007669"/>
    <property type="project" value="UniProtKB-UniRule"/>
</dbReference>
<dbReference type="GO" id="GO:0005737">
    <property type="term" value="C:cytoplasm"/>
    <property type="evidence" value="ECO:0007669"/>
    <property type="project" value="TreeGrafter"/>
</dbReference>
<dbReference type="EMBL" id="JAHMUF010000003">
    <property type="protein sequence ID" value="KAG7195416.1"/>
    <property type="molecule type" value="Genomic_DNA"/>
</dbReference>
<keyword evidence="5 9" id="KW-0378">Hydrolase</keyword>
<reference evidence="12" key="1">
    <citation type="submission" date="2021-03" db="EMBL/GenBank/DDBJ databases">
        <authorList>
            <person name="Palmer J.M."/>
        </authorList>
    </citation>
    <scope>NUCLEOTIDE SEQUENCE</scope>
    <source>
        <strain evidence="12">ARV_011</strain>
    </source>
</reference>
<dbReference type="GeneID" id="66116548"/>
<dbReference type="InterPro" id="IPR017390">
    <property type="entry name" value="Ubiquitinyl_hydrolase_UCH37"/>
</dbReference>
<feature type="site" description="Important for enzyme activity" evidence="8 9">
    <location>
        <position position="189"/>
    </location>
</feature>
<dbReference type="InterPro" id="IPR038765">
    <property type="entry name" value="Papain-like_cys_pep_sf"/>
</dbReference>
<dbReference type="Proteomes" id="UP000790833">
    <property type="component" value="Unassembled WGS sequence"/>
</dbReference>
<comment type="similarity">
    <text evidence="2 9 10">Belongs to the peptidase C12 family.</text>
</comment>